<dbReference type="Gene3D" id="3.40.250.10">
    <property type="entry name" value="Rhodanese-like domain"/>
    <property type="match status" value="1"/>
</dbReference>
<dbReference type="OrthoDB" id="25002at2759"/>
<evidence type="ECO:0000259" key="2">
    <source>
        <dbReference type="PROSITE" id="PS50206"/>
    </source>
</evidence>
<dbReference type="Pfam" id="PF17773">
    <property type="entry name" value="UPF0176_N"/>
    <property type="match status" value="1"/>
</dbReference>
<proteinExistence type="predicted"/>
<dbReference type="PANTHER" id="PTHR43268:SF3">
    <property type="entry name" value="RHODANESE-LIKE DOMAIN-CONTAINING PROTEIN 7-RELATED"/>
    <property type="match status" value="1"/>
</dbReference>
<feature type="chain" id="PRO_5043239244" description="Rhodanese domain-containing protein" evidence="1">
    <location>
        <begin position="18"/>
        <end position="440"/>
    </location>
</feature>
<dbReference type="Gene3D" id="3.30.70.100">
    <property type="match status" value="1"/>
</dbReference>
<organism evidence="3 4">
    <name type="scientific">Cannabis sativa</name>
    <name type="common">Hemp</name>
    <name type="synonym">Marijuana</name>
    <dbReference type="NCBI Taxonomy" id="3483"/>
    <lineage>
        <taxon>Eukaryota</taxon>
        <taxon>Viridiplantae</taxon>
        <taxon>Streptophyta</taxon>
        <taxon>Embryophyta</taxon>
        <taxon>Tracheophyta</taxon>
        <taxon>Spermatophyta</taxon>
        <taxon>Magnoliopsida</taxon>
        <taxon>eudicotyledons</taxon>
        <taxon>Gunneridae</taxon>
        <taxon>Pentapetalae</taxon>
        <taxon>rosids</taxon>
        <taxon>fabids</taxon>
        <taxon>Rosales</taxon>
        <taxon>Cannabaceae</taxon>
        <taxon>Cannabis</taxon>
    </lineage>
</organism>
<feature type="signal peptide" evidence="1">
    <location>
        <begin position="1"/>
        <end position="17"/>
    </location>
</feature>
<dbReference type="OMA" id="ECKEKLW"/>
<name>A0A7J6IAA9_CANSA</name>
<dbReference type="Pfam" id="PF00581">
    <property type="entry name" value="Rhodanese"/>
    <property type="match status" value="1"/>
</dbReference>
<keyword evidence="4" id="KW-1185">Reference proteome</keyword>
<gene>
    <name evidence="3" type="ORF">G4B88_005928</name>
</gene>
<dbReference type="InterPro" id="IPR036873">
    <property type="entry name" value="Rhodanese-like_dom_sf"/>
</dbReference>
<dbReference type="InterPro" id="IPR020936">
    <property type="entry name" value="TrhO"/>
</dbReference>
<dbReference type="PANTHER" id="PTHR43268">
    <property type="entry name" value="THIOSULFATE SULFURTRANSFERASE/RHODANESE-LIKE DOMAIN-CONTAINING PROTEIN 2"/>
    <property type="match status" value="1"/>
</dbReference>
<keyword evidence="1" id="KW-0732">Signal</keyword>
<evidence type="ECO:0000313" key="4">
    <source>
        <dbReference type="Proteomes" id="UP000583929"/>
    </source>
</evidence>
<feature type="domain" description="Rhodanese" evidence="2">
    <location>
        <begin position="221"/>
        <end position="324"/>
    </location>
</feature>
<evidence type="ECO:0000256" key="1">
    <source>
        <dbReference type="SAM" id="SignalP"/>
    </source>
</evidence>
<accession>A0A803PHX5</accession>
<protein>
    <recommendedName>
        <fullName evidence="2">Rhodanese domain-containing protein</fullName>
    </recommendedName>
</protein>
<comment type="caution">
    <text evidence="3">The sequence shown here is derived from an EMBL/GenBank/DDBJ whole genome shotgun (WGS) entry which is preliminary data.</text>
</comment>
<reference evidence="3 4" key="1">
    <citation type="journal article" date="2020" name="bioRxiv">
        <title>Sequence and annotation of 42 cannabis genomes reveals extensive copy number variation in cannabinoid synthesis and pathogen resistance genes.</title>
        <authorList>
            <person name="Mckernan K.J."/>
            <person name="Helbert Y."/>
            <person name="Kane L.T."/>
            <person name="Ebling H."/>
            <person name="Zhang L."/>
            <person name="Liu B."/>
            <person name="Eaton Z."/>
            <person name="Mclaughlin S."/>
            <person name="Kingan S."/>
            <person name="Baybayan P."/>
            <person name="Concepcion G."/>
            <person name="Jordan M."/>
            <person name="Riva A."/>
            <person name="Barbazuk W."/>
            <person name="Harkins T."/>
        </authorList>
    </citation>
    <scope>NUCLEOTIDE SEQUENCE [LARGE SCALE GENOMIC DNA]</scope>
    <source>
        <strain evidence="4">cv. Jamaican Lion 4</strain>
        <tissue evidence="3">Leaf</tissue>
    </source>
</reference>
<dbReference type="InterPro" id="IPR040503">
    <property type="entry name" value="TRHO_N"/>
</dbReference>
<dbReference type="InterPro" id="IPR022111">
    <property type="entry name" value="Rhodanese_C"/>
</dbReference>
<dbReference type="AlphaFoldDB" id="A0A7J6IAA9"/>
<dbReference type="SMART" id="SM00450">
    <property type="entry name" value="RHOD"/>
    <property type="match status" value="1"/>
</dbReference>
<dbReference type="Proteomes" id="UP000583929">
    <property type="component" value="Unassembled WGS sequence"/>
</dbReference>
<dbReference type="EMBL" id="JAATIQ010000001">
    <property type="protein sequence ID" value="KAF4404542.1"/>
    <property type="molecule type" value="Genomic_DNA"/>
</dbReference>
<dbReference type="Pfam" id="PF12368">
    <property type="entry name" value="Rhodanese_C"/>
    <property type="match status" value="1"/>
</dbReference>
<sequence length="440" mass="49558">MMRVSSVLLCGATTTLTYTVAPIHPNTLRFTLCLAKPFLSSSTTPTKSTNRATQALATTPPRVSLQRHCKFTESELVHDDDDDFVVVNFYHFLFFEDPKAEVAKHLSFMEGLDIRGRIYVNEQGINAQYSGPSKDALAYVEWLKDDDRFSDILVQVSPALNGHAFPKLRLRYKPSLVQFEGGDAHLPLLDPSMRATPLEPSEWRKKLEAVNPVDDLSKENSSSNYILLDVRNGYEWDIGHFDGAQRPDVDCFRSTSYGLSQSEVIASDPLADVDKEKTDILMYCTGGIRCDVYSTILRQRGFQNLYTLEGGIAHYLKNEGPVKWTGNLFVFDSRLSLSPSTYKPEAKAKAIKREEFSSDSAFAKCYVCGSQVCELRHRNCANIDCNFLFLCCTDCVKDLRGCCCANCTTAPRLRPVLTGHQRYKKWHIYRDSELLSNLAA</sequence>
<dbReference type="SUPFAM" id="SSF52821">
    <property type="entry name" value="Rhodanese/Cell cycle control phosphatase"/>
    <property type="match status" value="1"/>
</dbReference>
<dbReference type="PROSITE" id="PS50206">
    <property type="entry name" value="RHODANESE_3"/>
    <property type="match status" value="1"/>
</dbReference>
<dbReference type="CDD" id="cd01518">
    <property type="entry name" value="RHOD_YceA"/>
    <property type="match status" value="1"/>
</dbReference>
<accession>A0A7J6IAA9</accession>
<dbReference type="InterPro" id="IPR001763">
    <property type="entry name" value="Rhodanese-like_dom"/>
</dbReference>
<evidence type="ECO:0000313" key="3">
    <source>
        <dbReference type="EMBL" id="KAF4404542.1"/>
    </source>
</evidence>